<protein>
    <submittedName>
        <fullName evidence="7">Dihydrodipicolinate synthase family protein</fullName>
    </submittedName>
</protein>
<dbReference type="GO" id="GO:0044281">
    <property type="term" value="P:small molecule metabolic process"/>
    <property type="evidence" value="ECO:0007669"/>
    <property type="project" value="UniProtKB-ARBA"/>
</dbReference>
<dbReference type="EMBL" id="JACFYF010000004">
    <property type="protein sequence ID" value="MBA5762520.1"/>
    <property type="molecule type" value="Genomic_DNA"/>
</dbReference>
<evidence type="ECO:0000313" key="7">
    <source>
        <dbReference type="EMBL" id="MBA5762520.1"/>
    </source>
</evidence>
<dbReference type="Pfam" id="PF00701">
    <property type="entry name" value="DHDPS"/>
    <property type="match status" value="1"/>
</dbReference>
<proteinExistence type="inferred from homology"/>
<dbReference type="PROSITE" id="PS00666">
    <property type="entry name" value="DHDPS_2"/>
    <property type="match status" value="1"/>
</dbReference>
<comment type="similarity">
    <text evidence="1 4">Belongs to the DapA family.</text>
</comment>
<dbReference type="PRINTS" id="PR00146">
    <property type="entry name" value="DHPICSNTHASE"/>
</dbReference>
<feature type="active site" description="Proton donor/acceptor" evidence="5">
    <location>
        <position position="135"/>
    </location>
</feature>
<dbReference type="SUPFAM" id="SSF51569">
    <property type="entry name" value="Aldolase"/>
    <property type="match status" value="1"/>
</dbReference>
<dbReference type="GO" id="GO:0008840">
    <property type="term" value="F:4-hydroxy-tetrahydrodipicolinate synthase activity"/>
    <property type="evidence" value="ECO:0007669"/>
    <property type="project" value="TreeGrafter"/>
</dbReference>
<keyword evidence="3" id="KW-0704">Schiff base</keyword>
<feature type="active site" description="Schiff-base intermediate with substrate" evidence="5">
    <location>
        <position position="163"/>
    </location>
</feature>
<evidence type="ECO:0000256" key="3">
    <source>
        <dbReference type="ARBA" id="ARBA00023270"/>
    </source>
</evidence>
<dbReference type="Gene3D" id="3.20.20.70">
    <property type="entry name" value="Aldolase class I"/>
    <property type="match status" value="1"/>
</dbReference>
<dbReference type="PIRSF" id="PIRSF001365">
    <property type="entry name" value="DHDPS"/>
    <property type="match status" value="1"/>
</dbReference>
<dbReference type="Proteomes" id="UP000571701">
    <property type="component" value="Unassembled WGS sequence"/>
</dbReference>
<evidence type="ECO:0000313" key="8">
    <source>
        <dbReference type="Proteomes" id="UP000571701"/>
    </source>
</evidence>
<dbReference type="InterPro" id="IPR002220">
    <property type="entry name" value="DapA-like"/>
</dbReference>
<dbReference type="PANTHER" id="PTHR12128:SF66">
    <property type="entry name" value="4-HYDROXY-2-OXOGLUTARATE ALDOLASE, MITOCHONDRIAL"/>
    <property type="match status" value="1"/>
</dbReference>
<reference evidence="7 8" key="1">
    <citation type="submission" date="2020-07" db="EMBL/GenBank/DDBJ databases">
        <title>Vibrio marinisediminis sp. nov., isolated from marine sediment.</title>
        <authorList>
            <person name="Ji X."/>
        </authorList>
    </citation>
    <scope>NUCLEOTIDE SEQUENCE [LARGE SCALE GENOMIC DNA]</scope>
    <source>
        <strain evidence="7 8">404</strain>
    </source>
</reference>
<gene>
    <name evidence="7" type="ORF">H2O73_09210</name>
</gene>
<evidence type="ECO:0000256" key="4">
    <source>
        <dbReference type="PIRNR" id="PIRNR001365"/>
    </source>
</evidence>
<feature type="binding site" evidence="6">
    <location>
        <position position="47"/>
    </location>
    <ligand>
        <name>pyruvate</name>
        <dbReference type="ChEBI" id="CHEBI:15361"/>
    </ligand>
</feature>
<dbReference type="PANTHER" id="PTHR12128">
    <property type="entry name" value="DIHYDRODIPICOLINATE SYNTHASE"/>
    <property type="match status" value="1"/>
</dbReference>
<feature type="binding site" evidence="6">
    <location>
        <position position="206"/>
    </location>
    <ligand>
        <name>pyruvate</name>
        <dbReference type="ChEBI" id="CHEBI:15361"/>
    </ligand>
</feature>
<keyword evidence="2 4" id="KW-0456">Lyase</keyword>
<dbReference type="SMART" id="SM01130">
    <property type="entry name" value="DHDPS"/>
    <property type="match status" value="1"/>
</dbReference>
<keyword evidence="8" id="KW-1185">Reference proteome</keyword>
<evidence type="ECO:0000256" key="6">
    <source>
        <dbReference type="PIRSR" id="PIRSR001365-2"/>
    </source>
</evidence>
<dbReference type="InterPro" id="IPR013785">
    <property type="entry name" value="Aldolase_TIM"/>
</dbReference>
<sequence>MTVLTGIFTVLTTPFNDKGEIDFATLAQQINYQIDAGIHGLLLCGATGEYSTMSVDERKAIVEAGAEVIAGRVPFVVGTISMDPRETVALSNHAHDHGAACMMILSPPTSGCDMDEVFEFYKYISDNSYANVMIYNNPYSSGIDIDVDTIVKVAKLPRVIAIKESSGNIRRQTEIRARTNAEQFTIFCGWEDMVFESFTLGTRAWISMSANFAPRAVVKLYDYIMSGETDKAWAQYQQIQPFCAFLEEGKPAQICKYSLYKLGLNERHSACRPPRLPLSDAQRQLLDQMLEQQRHVLG</sequence>
<dbReference type="CDD" id="cd00408">
    <property type="entry name" value="DHDPS-like"/>
    <property type="match status" value="1"/>
</dbReference>
<evidence type="ECO:0000256" key="1">
    <source>
        <dbReference type="ARBA" id="ARBA00007592"/>
    </source>
</evidence>
<comment type="caution">
    <text evidence="7">The sequence shown here is derived from an EMBL/GenBank/DDBJ whole genome shotgun (WGS) entry which is preliminary data.</text>
</comment>
<dbReference type="AlphaFoldDB" id="A0A7W2ITI7"/>
<evidence type="ECO:0000256" key="5">
    <source>
        <dbReference type="PIRSR" id="PIRSR001365-1"/>
    </source>
</evidence>
<dbReference type="InterPro" id="IPR020625">
    <property type="entry name" value="Schiff_base-form_aldolases_AS"/>
</dbReference>
<evidence type="ECO:0000256" key="2">
    <source>
        <dbReference type="ARBA" id="ARBA00023239"/>
    </source>
</evidence>
<accession>A0A7W2ITI7</accession>
<dbReference type="RefSeq" id="WP_182108554.1">
    <property type="nucleotide sequence ID" value="NZ_JACFYF010000004.1"/>
</dbReference>
<name>A0A7W2ITI7_9VIBR</name>
<organism evidence="7 8">
    <name type="scientific">Vibrio marinisediminis</name>
    <dbReference type="NCBI Taxonomy" id="2758441"/>
    <lineage>
        <taxon>Bacteria</taxon>
        <taxon>Pseudomonadati</taxon>
        <taxon>Pseudomonadota</taxon>
        <taxon>Gammaproteobacteria</taxon>
        <taxon>Vibrionales</taxon>
        <taxon>Vibrionaceae</taxon>
        <taxon>Vibrio</taxon>
    </lineage>
</organism>